<name>A0A9N7TKV7_PLEPL</name>
<evidence type="ECO:0000313" key="1">
    <source>
        <dbReference type="EMBL" id="CAB1414371.1"/>
    </source>
</evidence>
<gene>
    <name evidence="1" type="ORF">PLEPLA_LOCUS2080</name>
</gene>
<protein>
    <submittedName>
        <fullName evidence="1">Uncharacterized protein</fullName>
    </submittedName>
</protein>
<organism evidence="1 2">
    <name type="scientific">Pleuronectes platessa</name>
    <name type="common">European plaice</name>
    <dbReference type="NCBI Taxonomy" id="8262"/>
    <lineage>
        <taxon>Eukaryota</taxon>
        <taxon>Metazoa</taxon>
        <taxon>Chordata</taxon>
        <taxon>Craniata</taxon>
        <taxon>Vertebrata</taxon>
        <taxon>Euteleostomi</taxon>
        <taxon>Actinopterygii</taxon>
        <taxon>Neopterygii</taxon>
        <taxon>Teleostei</taxon>
        <taxon>Neoteleostei</taxon>
        <taxon>Acanthomorphata</taxon>
        <taxon>Carangaria</taxon>
        <taxon>Pleuronectiformes</taxon>
        <taxon>Pleuronectoidei</taxon>
        <taxon>Pleuronectidae</taxon>
        <taxon>Pleuronectes</taxon>
    </lineage>
</organism>
<sequence length="217" mass="22877">MQDLRQGHSSLVTTRWRSGAPDTNPCVFFLHFFLENINGKSGFACPAACANGRTGKAGLAGGAGGSNPVDPRLRLASIRRPPSADEEDSVKYLQILIFPVVSCSGFSPGSWIRTGEERGADQPSISWGGSAKQVALLPATAQLLPAACCAFSEALTAPDCCSPTNAAALQSQLQGEASSTRKWQSLPAGSQRNRAAFVYLNCRKMSSTSAQQAQQAQ</sequence>
<comment type="caution">
    <text evidence="1">The sequence shown here is derived from an EMBL/GenBank/DDBJ whole genome shotgun (WGS) entry which is preliminary data.</text>
</comment>
<reference evidence="1" key="1">
    <citation type="submission" date="2020-03" db="EMBL/GenBank/DDBJ databases">
        <authorList>
            <person name="Weist P."/>
        </authorList>
    </citation>
    <scope>NUCLEOTIDE SEQUENCE</scope>
</reference>
<proteinExistence type="predicted"/>
<dbReference type="Proteomes" id="UP001153269">
    <property type="component" value="Unassembled WGS sequence"/>
</dbReference>
<keyword evidence="2" id="KW-1185">Reference proteome</keyword>
<dbReference type="EMBL" id="CADEAL010000102">
    <property type="protein sequence ID" value="CAB1414371.1"/>
    <property type="molecule type" value="Genomic_DNA"/>
</dbReference>
<dbReference type="AlphaFoldDB" id="A0A9N7TKV7"/>
<accession>A0A9N7TKV7</accession>
<evidence type="ECO:0000313" key="2">
    <source>
        <dbReference type="Proteomes" id="UP001153269"/>
    </source>
</evidence>